<reference evidence="2" key="1">
    <citation type="submission" date="2022-08" db="EMBL/GenBank/DDBJ databases">
        <authorList>
            <consortium name="DOE Joint Genome Institute"/>
            <person name="Min B."/>
            <person name="Riley R."/>
            <person name="Sierra-Patev S."/>
            <person name="Naranjo-Ortiz M."/>
            <person name="Looney B."/>
            <person name="Konkel Z."/>
            <person name="Slot J.C."/>
            <person name="Sakamoto Y."/>
            <person name="Steenwyk J.L."/>
            <person name="Rokas A."/>
            <person name="Carro J."/>
            <person name="Camarero S."/>
            <person name="Ferreira P."/>
            <person name="Molpeceres G."/>
            <person name="Ruiz-Duenas F.J."/>
            <person name="Serrano A."/>
            <person name="Henrissat B."/>
            <person name="Drula E."/>
            <person name="Hughes K.W."/>
            <person name="Mata J.L."/>
            <person name="Ishikawa N.K."/>
            <person name="Vargas-Isla R."/>
            <person name="Ushijima S."/>
            <person name="Smith C.A."/>
            <person name="Ahrendt S."/>
            <person name="Andreopoulos W."/>
            <person name="He G."/>
            <person name="Labutti K."/>
            <person name="Lipzen A."/>
            <person name="Ng V."/>
            <person name="Sandor L."/>
            <person name="Barry K."/>
            <person name="Martinez A.T."/>
            <person name="Xiao Y."/>
            <person name="Gibbons J.G."/>
            <person name="Terashima K."/>
            <person name="Hibbett D.S."/>
            <person name="Grigoriev I.V."/>
        </authorList>
    </citation>
    <scope>NUCLEOTIDE SEQUENCE</scope>
    <source>
        <strain evidence="2">Sp2 HRB7682 ss15</strain>
    </source>
</reference>
<organism evidence="2 3">
    <name type="scientific">Lentinula lateritia</name>
    <dbReference type="NCBI Taxonomy" id="40482"/>
    <lineage>
        <taxon>Eukaryota</taxon>
        <taxon>Fungi</taxon>
        <taxon>Dikarya</taxon>
        <taxon>Basidiomycota</taxon>
        <taxon>Agaricomycotina</taxon>
        <taxon>Agaricomycetes</taxon>
        <taxon>Agaricomycetidae</taxon>
        <taxon>Agaricales</taxon>
        <taxon>Marasmiineae</taxon>
        <taxon>Omphalotaceae</taxon>
        <taxon>Lentinula</taxon>
    </lineage>
</organism>
<proteinExistence type="predicted"/>
<protein>
    <submittedName>
        <fullName evidence="2">Uncharacterized protein</fullName>
    </submittedName>
</protein>
<evidence type="ECO:0000256" key="1">
    <source>
        <dbReference type="SAM" id="SignalP"/>
    </source>
</evidence>
<dbReference type="EMBL" id="JANVFS010000045">
    <property type="protein sequence ID" value="KAJ4466390.1"/>
    <property type="molecule type" value="Genomic_DNA"/>
</dbReference>
<evidence type="ECO:0000313" key="2">
    <source>
        <dbReference type="EMBL" id="KAJ4466390.1"/>
    </source>
</evidence>
<comment type="caution">
    <text evidence="2">The sequence shown here is derived from an EMBL/GenBank/DDBJ whole genome shotgun (WGS) entry which is preliminary data.</text>
</comment>
<keyword evidence="1" id="KW-0732">Signal</keyword>
<feature type="chain" id="PRO_5040754744" evidence="1">
    <location>
        <begin position="29"/>
        <end position="76"/>
    </location>
</feature>
<dbReference type="AlphaFoldDB" id="A0A9W8ZT74"/>
<feature type="signal peptide" evidence="1">
    <location>
        <begin position="1"/>
        <end position="28"/>
    </location>
</feature>
<dbReference type="Proteomes" id="UP001150238">
    <property type="component" value="Unassembled WGS sequence"/>
</dbReference>
<reference evidence="2" key="2">
    <citation type="journal article" date="2023" name="Proc. Natl. Acad. Sci. U.S.A.">
        <title>A global phylogenomic analysis of the shiitake genus Lentinula.</title>
        <authorList>
            <person name="Sierra-Patev S."/>
            <person name="Min B."/>
            <person name="Naranjo-Ortiz M."/>
            <person name="Looney B."/>
            <person name="Konkel Z."/>
            <person name="Slot J.C."/>
            <person name="Sakamoto Y."/>
            <person name="Steenwyk J.L."/>
            <person name="Rokas A."/>
            <person name="Carro J."/>
            <person name="Camarero S."/>
            <person name="Ferreira P."/>
            <person name="Molpeceres G."/>
            <person name="Ruiz-Duenas F.J."/>
            <person name="Serrano A."/>
            <person name="Henrissat B."/>
            <person name="Drula E."/>
            <person name="Hughes K.W."/>
            <person name="Mata J.L."/>
            <person name="Ishikawa N.K."/>
            <person name="Vargas-Isla R."/>
            <person name="Ushijima S."/>
            <person name="Smith C.A."/>
            <person name="Donoghue J."/>
            <person name="Ahrendt S."/>
            <person name="Andreopoulos W."/>
            <person name="He G."/>
            <person name="LaButti K."/>
            <person name="Lipzen A."/>
            <person name="Ng V."/>
            <person name="Riley R."/>
            <person name="Sandor L."/>
            <person name="Barry K."/>
            <person name="Martinez A.T."/>
            <person name="Xiao Y."/>
            <person name="Gibbons J.G."/>
            <person name="Terashima K."/>
            <person name="Grigoriev I.V."/>
            <person name="Hibbett D."/>
        </authorList>
    </citation>
    <scope>NUCLEOTIDE SEQUENCE</scope>
    <source>
        <strain evidence="2">Sp2 HRB7682 ss15</strain>
    </source>
</reference>
<name>A0A9W8ZT74_9AGAR</name>
<gene>
    <name evidence="2" type="ORF">C8J55DRAFT_527121</name>
</gene>
<accession>A0A9W8ZT74</accession>
<sequence>MLSKFPLLFHVILLPLLLTFCTTAAARGSDIGTSLDVPQQQHHPLSIISGSTTLEPSAHHYQNHRIPGRIRRRIHP</sequence>
<evidence type="ECO:0000313" key="3">
    <source>
        <dbReference type="Proteomes" id="UP001150238"/>
    </source>
</evidence>